<dbReference type="Pfam" id="PF08241">
    <property type="entry name" value="Methyltransf_11"/>
    <property type="match status" value="1"/>
</dbReference>
<feature type="domain" description="Methyltransferase type 11" evidence="1">
    <location>
        <begin position="108"/>
        <end position="171"/>
    </location>
</feature>
<dbReference type="InterPro" id="IPR013216">
    <property type="entry name" value="Methyltransf_11"/>
</dbReference>
<dbReference type="InterPro" id="IPR029063">
    <property type="entry name" value="SAM-dependent_MTases_sf"/>
</dbReference>
<proteinExistence type="predicted"/>
<dbReference type="SUPFAM" id="SSF53335">
    <property type="entry name" value="S-adenosyl-L-methionine-dependent methyltransferases"/>
    <property type="match status" value="1"/>
</dbReference>
<evidence type="ECO:0000259" key="1">
    <source>
        <dbReference type="Pfam" id="PF08241"/>
    </source>
</evidence>
<dbReference type="Gene3D" id="3.40.50.150">
    <property type="entry name" value="Vaccinia Virus protein VP39"/>
    <property type="match status" value="1"/>
</dbReference>
<dbReference type="GO" id="GO:0008757">
    <property type="term" value="F:S-adenosylmethionine-dependent methyltransferase activity"/>
    <property type="evidence" value="ECO:0007669"/>
    <property type="project" value="InterPro"/>
</dbReference>
<organism evidence="2">
    <name type="scientific">viral metagenome</name>
    <dbReference type="NCBI Taxonomy" id="1070528"/>
    <lineage>
        <taxon>unclassified sequences</taxon>
        <taxon>metagenomes</taxon>
        <taxon>organismal metagenomes</taxon>
    </lineage>
</organism>
<reference evidence="2" key="1">
    <citation type="journal article" date="2020" name="Nature">
        <title>Giant virus diversity and host interactions through global metagenomics.</title>
        <authorList>
            <person name="Schulz F."/>
            <person name="Roux S."/>
            <person name="Paez-Espino D."/>
            <person name="Jungbluth S."/>
            <person name="Walsh D.A."/>
            <person name="Denef V.J."/>
            <person name="McMahon K.D."/>
            <person name="Konstantinidis K.T."/>
            <person name="Eloe-Fadrosh E.A."/>
            <person name="Kyrpides N.C."/>
            <person name="Woyke T."/>
        </authorList>
    </citation>
    <scope>NUCLEOTIDE SEQUENCE</scope>
    <source>
        <strain evidence="2">GVMAG-M-3300023184-17</strain>
    </source>
</reference>
<protein>
    <recommendedName>
        <fullName evidence="1">Methyltransferase type 11 domain-containing protein</fullName>
    </recommendedName>
</protein>
<evidence type="ECO:0000313" key="2">
    <source>
        <dbReference type="EMBL" id="QHT85507.1"/>
    </source>
</evidence>
<dbReference type="AlphaFoldDB" id="A0A6C0HZC2"/>
<name>A0A6C0HZC2_9ZZZZ</name>
<dbReference type="EMBL" id="MN740042">
    <property type="protein sequence ID" value="QHT85507.1"/>
    <property type="molecule type" value="Genomic_DNA"/>
</dbReference>
<accession>A0A6C0HZC2</accession>
<sequence length="346" mass="40630">MKTYSRKNCVLCDTPLCSFTSFLHPIYDCTDGIQESWTIEYGYCPHCFSVQLMTLADPSILYDKNYFQPAHQSHIWIQHNLSFIAFIAKHCPPQPMLEIGSSSFCLGKHLIHYYKDFTVFDYSIEQAIQRPDVKYIEGDCENYDFTHDCIILSHVFEHLYEPKKFIQNCLRNKVKNIILSIPFMDDTIMHVGIQHTFLYNKQDIIYLFGLYHYKVKDFSHWTSSDHSFSCLFYHFELDGPQEVTQLIEPRHLFSMNYFKPIRVPKNTFLTTCGMYTSLLYPWIENKEDVIGIIDKNPEKQGKKFSYTSHIIQPYEALDKPGNTALVNHPIRKNIIAMIKHANVLEV</sequence>